<evidence type="ECO:0000256" key="1">
    <source>
        <dbReference type="SAM" id="Phobius"/>
    </source>
</evidence>
<evidence type="ECO:0000313" key="2">
    <source>
        <dbReference type="EMBL" id="SCW56931.1"/>
    </source>
</evidence>
<dbReference type="Proteomes" id="UP000199150">
    <property type="component" value="Unassembled WGS sequence"/>
</dbReference>
<protein>
    <submittedName>
        <fullName evidence="2">Uncharacterized protein</fullName>
    </submittedName>
</protein>
<dbReference type="STRING" id="260084.SAMN02927928_1986"/>
<dbReference type="AlphaFoldDB" id="A0A1G4RJX2"/>
<gene>
    <name evidence="2" type="ORF">SAMN02927928_1986</name>
</gene>
<keyword evidence="1" id="KW-1133">Transmembrane helix</keyword>
<proteinExistence type="predicted"/>
<reference evidence="3" key="1">
    <citation type="submission" date="2016-10" db="EMBL/GenBank/DDBJ databases">
        <authorList>
            <person name="Varghese N."/>
            <person name="Submissions S."/>
        </authorList>
    </citation>
    <scope>NUCLEOTIDE SEQUENCE [LARGE SCALE GENOMIC DNA]</scope>
    <source>
        <strain evidence="3">CGMCC 1.3431</strain>
    </source>
</reference>
<sequence>MPVLWVKVVLTINPWTGDRMKYVRGFLVLVVIVYVAWIAFPVAKAFLFPPVDNGPTITARSMDSTDYSGGFNAPMPGEQAAPLTDSIQGDTAVTAIVTDNQPVVWLWGAVITLYLLAAFLHANGNFRAAFIYMLGFAADLILTYLTNGDRSLGLADKLFNVLSGWDPRYTLTLVALVLGFFIYMSRFRPIPKAGRAALS</sequence>
<dbReference type="EMBL" id="FMTS01000002">
    <property type="protein sequence ID" value="SCW56931.1"/>
    <property type="molecule type" value="Genomic_DNA"/>
</dbReference>
<evidence type="ECO:0000313" key="3">
    <source>
        <dbReference type="Proteomes" id="UP000199150"/>
    </source>
</evidence>
<feature type="transmembrane region" description="Helical" evidence="1">
    <location>
        <begin position="22"/>
        <end position="40"/>
    </location>
</feature>
<keyword evidence="1" id="KW-0472">Membrane</keyword>
<name>A0A1G4RJX2_9CAUL</name>
<organism evidence="2 3">
    <name type="scientific">Asticcacaulis taihuensis</name>
    <dbReference type="NCBI Taxonomy" id="260084"/>
    <lineage>
        <taxon>Bacteria</taxon>
        <taxon>Pseudomonadati</taxon>
        <taxon>Pseudomonadota</taxon>
        <taxon>Alphaproteobacteria</taxon>
        <taxon>Caulobacterales</taxon>
        <taxon>Caulobacteraceae</taxon>
        <taxon>Asticcacaulis</taxon>
    </lineage>
</organism>
<accession>A0A1G4RJX2</accession>
<feature type="transmembrane region" description="Helical" evidence="1">
    <location>
        <begin position="167"/>
        <end position="185"/>
    </location>
</feature>
<keyword evidence="1" id="KW-0812">Transmembrane</keyword>
<keyword evidence="3" id="KW-1185">Reference proteome</keyword>
<feature type="transmembrane region" description="Helical" evidence="1">
    <location>
        <begin position="129"/>
        <end position="147"/>
    </location>
</feature>
<feature type="transmembrane region" description="Helical" evidence="1">
    <location>
        <begin position="104"/>
        <end position="122"/>
    </location>
</feature>